<feature type="coiled-coil region" evidence="1">
    <location>
        <begin position="478"/>
        <end position="515"/>
    </location>
</feature>
<protein>
    <submittedName>
        <fullName evidence="3">Uncharacterized protein YhaN</fullName>
    </submittedName>
</protein>
<sequence length="1150" mass="128564">MMRLRQLSLDLFGQFSGKTYDFGAATPGKPDFHIIYGPNEAGKTTTMEAFLRLLYGFPHRDGYDFLHQRKNLRVSGVLDIDGQSHDLVRLPKRDGSLVDGSGNALPEMILQNALGRLSLDDYRTLLCLDDETIEKGGEEIVKSRGDIGKLLFSAAAGVSDLTRVLDGIREQADLLYRKRASSTELARLKKELAETDKRIKELDIPASAYRKLRQGFDLARTEEDATRQERSRLRRKHARTEAQSKALPLIARIDALDASLTSCAHYPERLDFNPEDLVELLTQQTSAQGETDRLKALLQDLKAQRDAITRRPDLLSLGQALEELDILRSRDATARLDLQRRQEELRQVLADMQLAARNMQAAPDMNLQDLVPTEPELAELEAARSALHSAEQQLDAEQKEVARLKTRLDRAEAARDALGQGDETGAKVGQILERFSLDSLAPQHAAAQQAVADARTRMQDALHALTIQGRTFDPLPACRINADEAEELARQFRRLEERLEKAQEEDRRLAKEEDTHRLQIEGLIESHGLISDETAQAQLDARDKAWAQHRATLDEDSANHFEAAMRQVDASAQARLTHVRDQERLRHAQQELASLRVQREHQARIIQDLRDQCDALRAPLVEAAADLGLDPDISPAVFANWAIKRDAASAANQKLVQVTAQHQPSFDKAARLVAALSAEMDLDAPDFDTLVAKARQLQQQEQTRREQSAQARKSCDDLQAELTSRQNNLDEIAKAAQAARQRWHDLVQNSFKGQLSPDSLIHSLAPLGKLREFSVRRDNIQRQINGMERDQKAYAARLADLAEKHGVAADAGPEDLYDTLRELARQAAESESRYVALCGQIEKAEHALVPQQQILTRIAQRVEQLAALFPPDLPTATLPQLRQTALQAQKVIEDRQRRRDLVDEACAVLGASSLEEARKELEGCDPNALAAALADLDADLQRIDTALDEAIATRSAKERDLAAVTGDSDIAELTETRATLEAQIEETVMRYLTLDLGHRLADEAIRRYRDSHRSTMMEATERAFRDLTNGAYGRLTTQPSGNGETLLALDQAGMAKQAQDMSKGTRFQLFLALRAAAYEQLVAQGTCLPFFCDDIFETFDEERTRSACRLMGRIGQTGQAIYLTHHRHVVDIARQEFGEDLTLHAIHSAR</sequence>
<dbReference type="RefSeq" id="WP_089345282.1">
    <property type="nucleotide sequence ID" value="NZ_CP067132.1"/>
</dbReference>
<dbReference type="Gene3D" id="3.40.50.300">
    <property type="entry name" value="P-loop containing nucleotide triphosphate hydrolases"/>
    <property type="match status" value="2"/>
</dbReference>
<reference evidence="3 4" key="1">
    <citation type="submission" date="2017-07" db="EMBL/GenBank/DDBJ databases">
        <authorList>
            <person name="Sun Z.S."/>
            <person name="Albrecht U."/>
            <person name="Echele G."/>
            <person name="Lee C.C."/>
        </authorList>
    </citation>
    <scope>NUCLEOTIDE SEQUENCE [LARGE SCALE GENOMIC DNA]</scope>
    <source>
        <strain evidence="3 4">DSM 14827</strain>
    </source>
</reference>
<evidence type="ECO:0000313" key="3">
    <source>
        <dbReference type="EMBL" id="SNT75873.1"/>
    </source>
</evidence>
<keyword evidence="1" id="KW-0175">Coiled coil</keyword>
<dbReference type="OrthoDB" id="9764467at2"/>
<dbReference type="Proteomes" id="UP000198307">
    <property type="component" value="Unassembled WGS sequence"/>
</dbReference>
<dbReference type="PANTHER" id="PTHR41259:SF1">
    <property type="entry name" value="DOUBLE-STRAND BREAK REPAIR RAD50 ATPASE, PUTATIVE-RELATED"/>
    <property type="match status" value="1"/>
</dbReference>
<evidence type="ECO:0000256" key="1">
    <source>
        <dbReference type="SAM" id="Coils"/>
    </source>
</evidence>
<evidence type="ECO:0000313" key="4">
    <source>
        <dbReference type="Proteomes" id="UP000198307"/>
    </source>
</evidence>
<dbReference type="InterPro" id="IPR027417">
    <property type="entry name" value="P-loop_NTPase"/>
</dbReference>
<accession>A0A239Q0U6</accession>
<dbReference type="AlphaFoldDB" id="A0A239Q0U6"/>
<proteinExistence type="predicted"/>
<dbReference type="SUPFAM" id="SSF52540">
    <property type="entry name" value="P-loop containing nucleoside triphosphate hydrolases"/>
    <property type="match status" value="2"/>
</dbReference>
<gene>
    <name evidence="3" type="ORF">SAMN05444959_11378</name>
</gene>
<feature type="domain" description="YhaN AAA" evidence="2">
    <location>
        <begin position="2"/>
        <end position="208"/>
    </location>
</feature>
<keyword evidence="4" id="KW-1185">Reference proteome</keyword>
<dbReference type="InterPro" id="IPR038734">
    <property type="entry name" value="YhaN_AAA"/>
</dbReference>
<dbReference type="PANTHER" id="PTHR41259">
    <property type="entry name" value="DOUBLE-STRAND BREAK REPAIR RAD50 ATPASE, PUTATIVE-RELATED"/>
    <property type="match status" value="1"/>
</dbReference>
<dbReference type="EMBL" id="FZQB01000013">
    <property type="protein sequence ID" value="SNT75873.1"/>
    <property type="molecule type" value="Genomic_DNA"/>
</dbReference>
<feature type="coiled-coil region" evidence="1">
    <location>
        <begin position="335"/>
        <end position="414"/>
    </location>
</feature>
<organism evidence="3 4">
    <name type="scientific">Paracoccus seriniphilus</name>
    <dbReference type="NCBI Taxonomy" id="184748"/>
    <lineage>
        <taxon>Bacteria</taxon>
        <taxon>Pseudomonadati</taxon>
        <taxon>Pseudomonadota</taxon>
        <taxon>Alphaproteobacteria</taxon>
        <taxon>Rhodobacterales</taxon>
        <taxon>Paracoccaceae</taxon>
        <taxon>Paracoccus</taxon>
    </lineage>
</organism>
<name>A0A239Q0U6_9RHOB</name>
<feature type="coiled-coil region" evidence="1">
    <location>
        <begin position="770"/>
        <end position="804"/>
    </location>
</feature>
<dbReference type="Pfam" id="PF13514">
    <property type="entry name" value="AAA_27"/>
    <property type="match status" value="1"/>
</dbReference>
<evidence type="ECO:0000259" key="2">
    <source>
        <dbReference type="Pfam" id="PF13514"/>
    </source>
</evidence>